<dbReference type="Proteomes" id="UP000652231">
    <property type="component" value="Unassembled WGS sequence"/>
</dbReference>
<evidence type="ECO:0000313" key="2">
    <source>
        <dbReference type="Proteomes" id="UP000652231"/>
    </source>
</evidence>
<reference evidence="1" key="1">
    <citation type="journal article" date="2014" name="Int. J. Syst. Evol. Microbiol.">
        <title>Complete genome sequence of Corynebacterium casei LMG S-19264T (=DSM 44701T), isolated from a smear-ripened cheese.</title>
        <authorList>
            <consortium name="US DOE Joint Genome Institute (JGI-PGF)"/>
            <person name="Walter F."/>
            <person name="Albersmeier A."/>
            <person name="Kalinowski J."/>
            <person name="Ruckert C."/>
        </authorList>
    </citation>
    <scope>NUCLEOTIDE SEQUENCE</scope>
    <source>
        <strain evidence="1">CGMCC 1.12924</strain>
    </source>
</reference>
<dbReference type="InterPro" id="IPR046233">
    <property type="entry name" value="DUF6266"/>
</dbReference>
<name>A0A8J2V7W5_9FLAO</name>
<reference evidence="1" key="2">
    <citation type="submission" date="2020-09" db="EMBL/GenBank/DDBJ databases">
        <authorList>
            <person name="Sun Q."/>
            <person name="Zhou Y."/>
        </authorList>
    </citation>
    <scope>NUCLEOTIDE SEQUENCE</scope>
    <source>
        <strain evidence="1">CGMCC 1.12924</strain>
    </source>
</reference>
<dbReference type="AlphaFoldDB" id="A0A8J2V7W5"/>
<evidence type="ECO:0000313" key="1">
    <source>
        <dbReference type="EMBL" id="GGD84888.1"/>
    </source>
</evidence>
<comment type="caution">
    <text evidence="1">The sequence shown here is derived from an EMBL/GenBank/DDBJ whole genome shotgun (WGS) entry which is preliminary data.</text>
</comment>
<accession>A0A8J2V7W5</accession>
<keyword evidence="2" id="KW-1185">Reference proteome</keyword>
<proteinExistence type="predicted"/>
<dbReference type="Pfam" id="PF19781">
    <property type="entry name" value="DUF6266"/>
    <property type="match status" value="1"/>
</dbReference>
<dbReference type="EMBL" id="BMGK01000002">
    <property type="protein sequence ID" value="GGD84888.1"/>
    <property type="molecule type" value="Genomic_DNA"/>
</dbReference>
<organism evidence="1 2">
    <name type="scientific">Planktosalinus lacus</name>
    <dbReference type="NCBI Taxonomy" id="1526573"/>
    <lineage>
        <taxon>Bacteria</taxon>
        <taxon>Pseudomonadati</taxon>
        <taxon>Bacteroidota</taxon>
        <taxon>Flavobacteriia</taxon>
        <taxon>Flavobacteriales</taxon>
        <taxon>Flavobacteriaceae</taxon>
        <taxon>Planktosalinus</taxon>
    </lineage>
</organism>
<gene>
    <name evidence="1" type="ORF">GCM10011312_06150</name>
</gene>
<protein>
    <submittedName>
        <fullName evidence="1">Uncharacterized protein</fullName>
    </submittedName>
</protein>
<sequence length="218" mass="24755">MAIITENPLGSMSGKLGDAVLKKYKKTNKQVITIKPDMSRVKPSPLQKFQRSKMKLAMDFLSPLKGLIKEAFMPFRKNTYGFDAAKSYFMKEALYPAEEGGYAIDYAKVLVTFGDLRIPEGILIDVDETSEKLNISIHWEDNTHQAVAYPDDRLLLVMNVTGRSRFIYYKNKAHRETLSATISLSQSKEPVEYQLWMAFVRPEEKRASPSVYLGTVNG</sequence>